<feature type="domain" description="Tyr recombinase" evidence="4">
    <location>
        <begin position="1"/>
        <end position="166"/>
    </location>
</feature>
<dbReference type="RefSeq" id="WP_243068917.1">
    <property type="nucleotide sequence ID" value="NZ_JAIVFK010000005.1"/>
</dbReference>
<dbReference type="CDD" id="cd00801">
    <property type="entry name" value="INT_P4_C"/>
    <property type="match status" value="1"/>
</dbReference>
<accession>A0ABS9ZD00</accession>
<dbReference type="InterPro" id="IPR013762">
    <property type="entry name" value="Integrase-like_cat_sf"/>
</dbReference>
<dbReference type="Proteomes" id="UP001139104">
    <property type="component" value="Unassembled WGS sequence"/>
</dbReference>
<sequence>MRAIATYEGAPETKAALGLLPLTFVRPGELRAAEWAEFDLDAAVWAIPAEKMKMKRPHRVPLAPQAVVILRDLQKLTGAGKLLFPSIRSATRCMSENTINAALRRLGFSKDEMTGHGFRSAASSILNESGLWNSDAIERQLAHVDNDSIRRAYARADFWDERVRMMAWWADKCDELRRGGEVVPLRA</sequence>
<dbReference type="PANTHER" id="PTHR30629">
    <property type="entry name" value="PROPHAGE INTEGRASE"/>
    <property type="match status" value="1"/>
</dbReference>
<keyword evidence="2" id="KW-0229">DNA integration</keyword>
<proteinExistence type="inferred from homology"/>
<evidence type="ECO:0000313" key="5">
    <source>
        <dbReference type="EMBL" id="MCI4684766.1"/>
    </source>
</evidence>
<comment type="caution">
    <text evidence="5">The sequence shown here is derived from an EMBL/GenBank/DDBJ whole genome shotgun (WGS) entry which is preliminary data.</text>
</comment>
<organism evidence="5 6">
    <name type="scientific">Candidatus Rhodoblastus alkanivorans</name>
    <dbReference type="NCBI Taxonomy" id="2954117"/>
    <lineage>
        <taxon>Bacteria</taxon>
        <taxon>Pseudomonadati</taxon>
        <taxon>Pseudomonadota</taxon>
        <taxon>Alphaproteobacteria</taxon>
        <taxon>Hyphomicrobiales</taxon>
        <taxon>Rhodoblastaceae</taxon>
        <taxon>Rhodoblastus</taxon>
    </lineage>
</organism>
<dbReference type="InterPro" id="IPR050808">
    <property type="entry name" value="Phage_Integrase"/>
</dbReference>
<keyword evidence="3" id="KW-0233">DNA recombination</keyword>
<comment type="similarity">
    <text evidence="1">Belongs to the 'phage' integrase family.</text>
</comment>
<evidence type="ECO:0000256" key="2">
    <source>
        <dbReference type="ARBA" id="ARBA00022908"/>
    </source>
</evidence>
<name>A0ABS9ZD00_9HYPH</name>
<dbReference type="InterPro" id="IPR011010">
    <property type="entry name" value="DNA_brk_join_enz"/>
</dbReference>
<keyword evidence="6" id="KW-1185">Reference proteome</keyword>
<dbReference type="Pfam" id="PF00589">
    <property type="entry name" value="Phage_integrase"/>
    <property type="match status" value="1"/>
</dbReference>
<reference evidence="5" key="1">
    <citation type="journal article" date="2022" name="ISME J.">
        <title>Identification of active gaseous-alkane degraders at natural gas seeps.</title>
        <authorList>
            <person name="Farhan Ul Haque M."/>
            <person name="Hernandez M."/>
            <person name="Crombie A.T."/>
            <person name="Murrell J.C."/>
        </authorList>
    </citation>
    <scope>NUCLEOTIDE SEQUENCE</scope>
    <source>
        <strain evidence="5">PC2</strain>
    </source>
</reference>
<gene>
    <name evidence="5" type="ORF">K2U94_18685</name>
</gene>
<evidence type="ECO:0000256" key="1">
    <source>
        <dbReference type="ARBA" id="ARBA00008857"/>
    </source>
</evidence>
<evidence type="ECO:0000256" key="3">
    <source>
        <dbReference type="ARBA" id="ARBA00023172"/>
    </source>
</evidence>
<dbReference type="EMBL" id="JAIVFP010000001">
    <property type="protein sequence ID" value="MCI4684766.1"/>
    <property type="molecule type" value="Genomic_DNA"/>
</dbReference>
<evidence type="ECO:0000313" key="6">
    <source>
        <dbReference type="Proteomes" id="UP001139104"/>
    </source>
</evidence>
<dbReference type="InterPro" id="IPR002104">
    <property type="entry name" value="Integrase_catalytic"/>
</dbReference>
<protein>
    <submittedName>
        <fullName evidence="5">Site-specific integrase</fullName>
    </submittedName>
</protein>
<dbReference type="PANTHER" id="PTHR30629:SF2">
    <property type="entry name" value="PROPHAGE INTEGRASE INTS-RELATED"/>
    <property type="match status" value="1"/>
</dbReference>
<dbReference type="PROSITE" id="PS51898">
    <property type="entry name" value="TYR_RECOMBINASE"/>
    <property type="match status" value="1"/>
</dbReference>
<dbReference type="Gene3D" id="1.10.443.10">
    <property type="entry name" value="Intergrase catalytic core"/>
    <property type="match status" value="1"/>
</dbReference>
<evidence type="ECO:0000259" key="4">
    <source>
        <dbReference type="PROSITE" id="PS51898"/>
    </source>
</evidence>
<dbReference type="SUPFAM" id="SSF56349">
    <property type="entry name" value="DNA breaking-rejoining enzymes"/>
    <property type="match status" value="1"/>
</dbReference>